<dbReference type="SUPFAM" id="SSF52540">
    <property type="entry name" value="P-loop containing nucleoside triphosphate hydrolases"/>
    <property type="match status" value="1"/>
</dbReference>
<sequence>MLRGGVAAASTSLLVGPSGTGKTMAGLQFAGASTAAAPGLFLGFYESPARLVHKARGIGMDVPALEAAGALHLHWRSPSEMLVDEVADWLLCELRRTGSRRLVIDGIAGFQQNLIWNERSGRFLTALGNELRALGVTALYTSAMTGEGQSPSPTSQGVAELSPLVDNLFTMRLIERNETLHKVFAIIKVPDREFDSRLTTYTIGPGGLALAG</sequence>
<organism evidence="2 3">
    <name type="scientific">Azospirillum brasilense</name>
    <dbReference type="NCBI Taxonomy" id="192"/>
    <lineage>
        <taxon>Bacteria</taxon>
        <taxon>Pseudomonadati</taxon>
        <taxon>Pseudomonadota</taxon>
        <taxon>Alphaproteobacteria</taxon>
        <taxon>Rhodospirillales</taxon>
        <taxon>Azospirillaceae</taxon>
        <taxon>Azospirillum</taxon>
    </lineage>
</organism>
<dbReference type="Gene3D" id="3.40.50.300">
    <property type="entry name" value="P-loop containing nucleotide triphosphate hydrolases"/>
    <property type="match status" value="1"/>
</dbReference>
<name>A0A4D8QES0_AZOBR</name>
<dbReference type="InterPro" id="IPR027417">
    <property type="entry name" value="P-loop_NTPase"/>
</dbReference>
<dbReference type="EMBL" id="CP032336">
    <property type="protein sequence ID" value="QCO07416.1"/>
    <property type="molecule type" value="Genomic_DNA"/>
</dbReference>
<dbReference type="InterPro" id="IPR010624">
    <property type="entry name" value="KaiC_dom"/>
</dbReference>
<evidence type="ECO:0000313" key="2">
    <source>
        <dbReference type="EMBL" id="QCO07416.1"/>
    </source>
</evidence>
<dbReference type="PANTHER" id="PTHR42926">
    <property type="match status" value="1"/>
</dbReference>
<dbReference type="Pfam" id="PF06745">
    <property type="entry name" value="ATPase"/>
    <property type="match status" value="1"/>
</dbReference>
<dbReference type="InterPro" id="IPR051347">
    <property type="entry name" value="Circadian_clock_KaiC-rel"/>
</dbReference>
<feature type="domain" description="KaiC" evidence="1">
    <location>
        <begin position="1"/>
        <end position="212"/>
    </location>
</feature>
<dbReference type="Proteomes" id="UP000298596">
    <property type="component" value="Plasmid p6"/>
</dbReference>
<evidence type="ECO:0000259" key="1">
    <source>
        <dbReference type="PROSITE" id="PS51146"/>
    </source>
</evidence>
<dbReference type="AlphaFoldDB" id="A0A4D8QES0"/>
<dbReference type="InterPro" id="IPR014774">
    <property type="entry name" value="KaiC-like_dom"/>
</dbReference>
<keyword evidence="2" id="KW-0614">Plasmid</keyword>
<gene>
    <name evidence="2" type="ORF">D3867_35800</name>
</gene>
<geneLocation type="plasmid" evidence="2 3">
    <name>p6</name>
</geneLocation>
<protein>
    <recommendedName>
        <fullName evidence="1">KaiC domain-containing protein</fullName>
    </recommendedName>
</protein>
<accession>A0A4D8QES0</accession>
<dbReference type="PROSITE" id="PS51146">
    <property type="entry name" value="KAIC"/>
    <property type="match status" value="1"/>
</dbReference>
<proteinExistence type="predicted"/>
<reference evidence="2 3" key="1">
    <citation type="submission" date="2018-09" db="EMBL/GenBank/DDBJ databases">
        <title>Whole genome based analysis of evolution and adaptive divergence in Indian and Brazilian strains of Azospirillum brasilense.</title>
        <authorList>
            <person name="Singh C."/>
            <person name="Tripathi A.K."/>
        </authorList>
    </citation>
    <scope>NUCLEOTIDE SEQUENCE [LARGE SCALE GENOMIC DNA]</scope>
    <source>
        <strain evidence="2 3">MTCC4036</strain>
        <plasmid evidence="2 3">p6</plasmid>
    </source>
</reference>
<dbReference type="GO" id="GO:0005524">
    <property type="term" value="F:ATP binding"/>
    <property type="evidence" value="ECO:0007669"/>
    <property type="project" value="InterPro"/>
</dbReference>
<dbReference type="PANTHER" id="PTHR42926:SF1">
    <property type="entry name" value="CIRCADIAN CLOCK OSCILLATOR PROTEIN KAIC 1"/>
    <property type="match status" value="1"/>
</dbReference>
<evidence type="ECO:0000313" key="3">
    <source>
        <dbReference type="Proteomes" id="UP000298596"/>
    </source>
</evidence>